<proteinExistence type="predicted"/>
<organism evidence="1 2">
    <name type="scientific">Fasciola gigantica</name>
    <name type="common">Giant liver fluke</name>
    <dbReference type="NCBI Taxonomy" id="46835"/>
    <lineage>
        <taxon>Eukaryota</taxon>
        <taxon>Metazoa</taxon>
        <taxon>Spiralia</taxon>
        <taxon>Lophotrochozoa</taxon>
        <taxon>Platyhelminthes</taxon>
        <taxon>Trematoda</taxon>
        <taxon>Digenea</taxon>
        <taxon>Plagiorchiida</taxon>
        <taxon>Echinostomata</taxon>
        <taxon>Echinostomatoidea</taxon>
        <taxon>Fasciolidae</taxon>
        <taxon>Fasciola</taxon>
    </lineage>
</organism>
<gene>
    <name evidence="1" type="ORF">FGIG_10431</name>
</gene>
<evidence type="ECO:0000313" key="1">
    <source>
        <dbReference type="EMBL" id="TPP60756.1"/>
    </source>
</evidence>
<name>A0A504YK68_FASGI</name>
<dbReference type="AlphaFoldDB" id="A0A504YK68"/>
<reference evidence="1 2" key="1">
    <citation type="submission" date="2019-04" db="EMBL/GenBank/DDBJ databases">
        <title>Annotation for the trematode Fasciola gigantica.</title>
        <authorList>
            <person name="Choi Y.-J."/>
        </authorList>
    </citation>
    <scope>NUCLEOTIDE SEQUENCE [LARGE SCALE GENOMIC DNA]</scope>
    <source>
        <strain evidence="1">Uganda_cow_1</strain>
    </source>
</reference>
<dbReference type="EMBL" id="SUNJ01009010">
    <property type="protein sequence ID" value="TPP60756.1"/>
    <property type="molecule type" value="Genomic_DNA"/>
</dbReference>
<accession>A0A504YK68</accession>
<dbReference type="Proteomes" id="UP000316759">
    <property type="component" value="Unassembled WGS sequence"/>
</dbReference>
<protein>
    <submittedName>
        <fullName evidence="1">Uncharacterized protein</fullName>
    </submittedName>
</protein>
<keyword evidence="2" id="KW-1185">Reference proteome</keyword>
<evidence type="ECO:0000313" key="2">
    <source>
        <dbReference type="Proteomes" id="UP000316759"/>
    </source>
</evidence>
<sequence length="158" mass="18124">MQIHSQVICRTVTLKSTFNGGLPMPEIEGSPGRKKVRFICNAITSGRDDCTFSQIIIHSITWSCKHIPWSSLNRLNKCFALFPSSKCQIIAEAPTVCVYMHCCVRQSLKLNFVCNCLYLLNAFFFRSASLPQLICLFFYVHRIRFHVFTSISSFTDRK</sequence>
<comment type="caution">
    <text evidence="1">The sequence shown here is derived from an EMBL/GenBank/DDBJ whole genome shotgun (WGS) entry which is preliminary data.</text>
</comment>